<feature type="region of interest" description="Disordered" evidence="1">
    <location>
        <begin position="37"/>
        <end position="280"/>
    </location>
</feature>
<name>A0A1A5JPY6_RHILI</name>
<dbReference type="InterPro" id="IPR009273">
    <property type="entry name" value="DUF930"/>
</dbReference>
<sequence>MNGKIREWFRNWRWALAASLILHALIAAFLFFGVPRSEQQPDQQEQPVNVAIVPPPEKPKPKPAPKPPEPPPEKKAEKPPEQKPPPEPPKPPDDHVLKRVFQYGQKDTGPEKSLDGNSAKPNTPSPAKDEAVKPPITPTPVPTQPAPVATPQQKAEPSKPDEKPATIAPDGKPTQGEEKQEAAAPDAKPAQNEEKQATEDADKQQADKQELAPQPAEKQAVVTPKPLAAETGDKPAPPPSAEKATPKPAKTMNFKSAKAFKAPSGNARRPSPTNDAAAAGSPIYSGLPGVRKLYSQGATGNAFATSSMENVPRGQRVATLCGNVLSEELQSADYSVKWVPTITLDKGNVLNPAQAAFSTRNTWYNLNFRCEVDPDATRVLSFNFRVGSLVPPGEWASRGSTKYPLN</sequence>
<keyword evidence="2" id="KW-1133">Transmembrane helix</keyword>
<feature type="compositionally biased region" description="Basic and acidic residues" evidence="1">
    <location>
        <begin position="191"/>
        <end position="210"/>
    </location>
</feature>
<dbReference type="OrthoDB" id="9804158at2"/>
<evidence type="ECO:0000313" key="3">
    <source>
        <dbReference type="EMBL" id="OBP83366.1"/>
    </source>
</evidence>
<evidence type="ECO:0000256" key="1">
    <source>
        <dbReference type="SAM" id="MobiDB-lite"/>
    </source>
</evidence>
<gene>
    <name evidence="3" type="ORF">BAE39_07755</name>
</gene>
<evidence type="ECO:0000313" key="4">
    <source>
        <dbReference type="Proteomes" id="UP000093748"/>
    </source>
</evidence>
<proteinExistence type="predicted"/>
<dbReference type="Pfam" id="PF06059">
    <property type="entry name" value="DUF930"/>
    <property type="match status" value="1"/>
</dbReference>
<keyword evidence="2" id="KW-0812">Transmembrane</keyword>
<keyword evidence="2" id="KW-0472">Membrane</keyword>
<dbReference type="AlphaFoldDB" id="A0A1A5JPY6"/>
<feature type="compositionally biased region" description="Polar residues" evidence="1">
    <location>
        <begin position="37"/>
        <end position="47"/>
    </location>
</feature>
<feature type="compositionally biased region" description="Basic and acidic residues" evidence="1">
    <location>
        <begin position="71"/>
        <end position="81"/>
    </location>
</feature>
<accession>A0A1A5JPY6</accession>
<reference evidence="4" key="1">
    <citation type="submission" date="2016-06" db="EMBL/GenBank/DDBJ databases">
        <title>NZP2037 Pacbio-Illumina hybrid assembly.</title>
        <authorList>
            <person name="Ramsay J.P."/>
        </authorList>
    </citation>
    <scope>NUCLEOTIDE SEQUENCE [LARGE SCALE GENOMIC DNA]</scope>
    <source>
        <strain evidence="4">R7ANS::ICEMlSym2042</strain>
    </source>
</reference>
<dbReference type="Proteomes" id="UP000093748">
    <property type="component" value="Unassembled WGS sequence"/>
</dbReference>
<feature type="transmembrane region" description="Helical" evidence="2">
    <location>
        <begin position="12"/>
        <end position="34"/>
    </location>
</feature>
<organism evidence="3 4">
    <name type="scientific">Rhizobium loti</name>
    <name type="common">Mesorhizobium loti</name>
    <dbReference type="NCBI Taxonomy" id="381"/>
    <lineage>
        <taxon>Bacteria</taxon>
        <taxon>Pseudomonadati</taxon>
        <taxon>Pseudomonadota</taxon>
        <taxon>Alphaproteobacteria</taxon>
        <taxon>Hyphomicrobiales</taxon>
        <taxon>Phyllobacteriaceae</taxon>
        <taxon>Mesorhizobium</taxon>
    </lineage>
</organism>
<dbReference type="GeneID" id="66681742"/>
<protein>
    <recommendedName>
        <fullName evidence="5">DUF930 domain-containing protein</fullName>
    </recommendedName>
</protein>
<feature type="compositionally biased region" description="Pro residues" evidence="1">
    <location>
        <begin position="135"/>
        <end position="145"/>
    </location>
</feature>
<dbReference type="EMBL" id="LZTJ01000001">
    <property type="protein sequence ID" value="OBP83366.1"/>
    <property type="molecule type" value="Genomic_DNA"/>
</dbReference>
<evidence type="ECO:0008006" key="5">
    <source>
        <dbReference type="Google" id="ProtNLM"/>
    </source>
</evidence>
<evidence type="ECO:0000256" key="2">
    <source>
        <dbReference type="SAM" id="Phobius"/>
    </source>
</evidence>
<feature type="compositionally biased region" description="Low complexity" evidence="1">
    <location>
        <begin position="146"/>
        <end position="155"/>
    </location>
</feature>
<comment type="caution">
    <text evidence="3">The sequence shown here is derived from an EMBL/GenBank/DDBJ whole genome shotgun (WGS) entry which is preliminary data.</text>
</comment>
<dbReference type="RefSeq" id="WP_032931913.1">
    <property type="nucleotide sequence ID" value="NZ_LZTH01000001.1"/>
</dbReference>